<evidence type="ECO:0000313" key="2">
    <source>
        <dbReference type="Proteomes" id="UP000439903"/>
    </source>
</evidence>
<comment type="caution">
    <text evidence="1">The sequence shown here is derived from an EMBL/GenBank/DDBJ whole genome shotgun (WGS) entry which is preliminary data.</text>
</comment>
<evidence type="ECO:0000313" key="1">
    <source>
        <dbReference type="EMBL" id="KAF0400033.1"/>
    </source>
</evidence>
<accession>A0A8H3X2P9</accession>
<gene>
    <name evidence="1" type="ORF">F8M41_009625</name>
</gene>
<name>A0A8H3X2P9_GIGMA</name>
<sequence length="148" mass="16812">MDIQRVDAGRNNRKGLKCGSKDEVKQKADNNNIAMRDWYGYSWEAVCGNAMEKLEICDCDIVHDECKVDYNGIEAADGKANSPKNGIGHQYEIDIGKDEVKPFIDYQKLSVMKNVSGSCNYGRCNEIEKKYTRNGMLFISNYSMDMEI</sequence>
<dbReference type="Proteomes" id="UP000439903">
    <property type="component" value="Unassembled WGS sequence"/>
</dbReference>
<dbReference type="AlphaFoldDB" id="A0A8H3X2P9"/>
<reference evidence="1 2" key="1">
    <citation type="journal article" date="2019" name="Environ. Microbiol.">
        <title>At the nexus of three kingdoms: the genome of the mycorrhizal fungus Gigaspora margarita provides insights into plant, endobacterial and fungal interactions.</title>
        <authorList>
            <person name="Venice F."/>
            <person name="Ghignone S."/>
            <person name="Salvioli di Fossalunga A."/>
            <person name="Amselem J."/>
            <person name="Novero M."/>
            <person name="Xianan X."/>
            <person name="Sedzielewska Toro K."/>
            <person name="Morin E."/>
            <person name="Lipzen A."/>
            <person name="Grigoriev I.V."/>
            <person name="Henrissat B."/>
            <person name="Martin F.M."/>
            <person name="Bonfante P."/>
        </authorList>
    </citation>
    <scope>NUCLEOTIDE SEQUENCE [LARGE SCALE GENOMIC DNA]</scope>
    <source>
        <strain evidence="1 2">BEG34</strain>
    </source>
</reference>
<proteinExistence type="predicted"/>
<keyword evidence="2" id="KW-1185">Reference proteome</keyword>
<dbReference type="EMBL" id="WTPW01002046">
    <property type="protein sequence ID" value="KAF0400033.1"/>
    <property type="molecule type" value="Genomic_DNA"/>
</dbReference>
<organism evidence="1 2">
    <name type="scientific">Gigaspora margarita</name>
    <dbReference type="NCBI Taxonomy" id="4874"/>
    <lineage>
        <taxon>Eukaryota</taxon>
        <taxon>Fungi</taxon>
        <taxon>Fungi incertae sedis</taxon>
        <taxon>Mucoromycota</taxon>
        <taxon>Glomeromycotina</taxon>
        <taxon>Glomeromycetes</taxon>
        <taxon>Diversisporales</taxon>
        <taxon>Gigasporaceae</taxon>
        <taxon>Gigaspora</taxon>
    </lineage>
</organism>
<protein>
    <submittedName>
        <fullName evidence="1">Uncharacterized protein</fullName>
    </submittedName>
</protein>